<dbReference type="RefSeq" id="WP_051269108.1">
    <property type="nucleotide sequence ID" value="NZ_LVVZ01000015.1"/>
</dbReference>
<dbReference type="EMBL" id="LVVZ01000015">
    <property type="protein sequence ID" value="OKL43924.1"/>
    <property type="molecule type" value="Genomic_DNA"/>
</dbReference>
<dbReference type="PRINTS" id="PR00502">
    <property type="entry name" value="NUDIXFAMILY"/>
</dbReference>
<dbReference type="PANTHER" id="PTHR43046">
    <property type="entry name" value="GDP-MANNOSE MANNOSYL HYDROLASE"/>
    <property type="match status" value="1"/>
</dbReference>
<sequence>MTQPVLTRYHVPANEAPEGHLVFKAYVYLTCERDLLVMYEPEMPEDSRWWIPGGTVDPGESFLQGALREFAEETGLQTRPALDLLSREAYLCTETPRPTWQMRALFHGRISRKPALSWDHYEHHSSRGEGSILMRYQWLDLTEPANLLPDRFHLDFQRPLPLLRHRLGLTAKAP</sequence>
<organism evidence="6 7">
    <name type="scientific">Pseudovibrio exalbescens</name>
    <dbReference type="NCBI Taxonomy" id="197461"/>
    <lineage>
        <taxon>Bacteria</taxon>
        <taxon>Pseudomonadati</taxon>
        <taxon>Pseudomonadota</taxon>
        <taxon>Alphaproteobacteria</taxon>
        <taxon>Hyphomicrobiales</taxon>
        <taxon>Stappiaceae</taxon>
        <taxon>Pseudovibrio</taxon>
    </lineage>
</organism>
<keyword evidence="7" id="KW-1185">Reference proteome</keyword>
<evidence type="ECO:0000256" key="3">
    <source>
        <dbReference type="ARBA" id="ARBA00022842"/>
    </source>
</evidence>
<dbReference type="PROSITE" id="PS51462">
    <property type="entry name" value="NUDIX"/>
    <property type="match status" value="1"/>
</dbReference>
<dbReference type="InterPro" id="IPR000086">
    <property type="entry name" value="NUDIX_hydrolase_dom"/>
</dbReference>
<dbReference type="InterPro" id="IPR015797">
    <property type="entry name" value="NUDIX_hydrolase-like_dom_sf"/>
</dbReference>
<evidence type="ECO:0000256" key="4">
    <source>
        <dbReference type="RuleBase" id="RU003476"/>
    </source>
</evidence>
<dbReference type="SUPFAM" id="SSF55811">
    <property type="entry name" value="Nudix"/>
    <property type="match status" value="1"/>
</dbReference>
<dbReference type="InterPro" id="IPR020084">
    <property type="entry name" value="NUDIX_hydrolase_CS"/>
</dbReference>
<proteinExistence type="inferred from homology"/>
<comment type="caution">
    <text evidence="6">The sequence shown here is derived from an EMBL/GenBank/DDBJ whole genome shotgun (WGS) entry which is preliminary data.</text>
</comment>
<keyword evidence="2 4" id="KW-0378">Hydrolase</keyword>
<protein>
    <recommendedName>
        <fullName evidence="5">Nudix hydrolase domain-containing protein</fullName>
    </recommendedName>
</protein>
<dbReference type="Proteomes" id="UP000185783">
    <property type="component" value="Unassembled WGS sequence"/>
</dbReference>
<dbReference type="PANTHER" id="PTHR43046:SF12">
    <property type="entry name" value="GDP-MANNOSE MANNOSYL HYDROLASE"/>
    <property type="match status" value="1"/>
</dbReference>
<dbReference type="AlphaFoldDB" id="A0A1U7JGV7"/>
<dbReference type="STRING" id="197461.A3843_10005"/>
<dbReference type="GO" id="GO:0016787">
    <property type="term" value="F:hydrolase activity"/>
    <property type="evidence" value="ECO:0007669"/>
    <property type="project" value="UniProtKB-KW"/>
</dbReference>
<dbReference type="Pfam" id="PF00293">
    <property type="entry name" value="NUDIX"/>
    <property type="match status" value="1"/>
</dbReference>
<evidence type="ECO:0000259" key="5">
    <source>
        <dbReference type="PROSITE" id="PS51462"/>
    </source>
</evidence>
<dbReference type="PROSITE" id="PS00893">
    <property type="entry name" value="NUDIX_BOX"/>
    <property type="match status" value="1"/>
</dbReference>
<accession>A0A1U7JGV7</accession>
<feature type="domain" description="Nudix hydrolase" evidence="5">
    <location>
        <begin position="18"/>
        <end position="162"/>
    </location>
</feature>
<keyword evidence="3" id="KW-0460">Magnesium</keyword>
<dbReference type="InterPro" id="IPR020476">
    <property type="entry name" value="Nudix_hydrolase"/>
</dbReference>
<evidence type="ECO:0000256" key="1">
    <source>
        <dbReference type="ARBA" id="ARBA00001946"/>
    </source>
</evidence>
<gene>
    <name evidence="6" type="ORF">A3843_10005</name>
</gene>
<evidence type="ECO:0000256" key="2">
    <source>
        <dbReference type="ARBA" id="ARBA00022801"/>
    </source>
</evidence>
<name>A0A1U7JGV7_9HYPH</name>
<evidence type="ECO:0000313" key="6">
    <source>
        <dbReference type="EMBL" id="OKL43924.1"/>
    </source>
</evidence>
<dbReference type="Gene3D" id="3.90.79.10">
    <property type="entry name" value="Nucleoside Triphosphate Pyrophosphohydrolase"/>
    <property type="match status" value="1"/>
</dbReference>
<evidence type="ECO:0000313" key="7">
    <source>
        <dbReference type="Proteomes" id="UP000185783"/>
    </source>
</evidence>
<comment type="similarity">
    <text evidence="4">Belongs to the Nudix hydrolase family.</text>
</comment>
<comment type="cofactor">
    <cofactor evidence="1">
        <name>Mg(2+)</name>
        <dbReference type="ChEBI" id="CHEBI:18420"/>
    </cofactor>
</comment>
<reference evidence="6 7" key="1">
    <citation type="submission" date="2016-03" db="EMBL/GenBank/DDBJ databases">
        <title>Genome sequence of Nesiotobacter sp. nov., a moderately halophilic alphaproteobacterium isolated from the Yellow Sea, China.</title>
        <authorList>
            <person name="Zhang G."/>
            <person name="Zhang R."/>
        </authorList>
    </citation>
    <scope>NUCLEOTIDE SEQUENCE [LARGE SCALE GENOMIC DNA]</scope>
    <source>
        <strain evidence="6 7">WB1-6</strain>
    </source>
</reference>